<dbReference type="EMBL" id="FOCG01000001">
    <property type="protein sequence ID" value="SEM81233.1"/>
    <property type="molecule type" value="Genomic_DNA"/>
</dbReference>
<organism evidence="1 2">
    <name type="scientific">Hydrogenoanaerobacterium saccharovorans</name>
    <dbReference type="NCBI Taxonomy" id="474960"/>
    <lineage>
        <taxon>Bacteria</taxon>
        <taxon>Bacillati</taxon>
        <taxon>Bacillota</taxon>
        <taxon>Clostridia</taxon>
        <taxon>Eubacteriales</taxon>
        <taxon>Oscillospiraceae</taxon>
        <taxon>Hydrogenoanaerobacterium</taxon>
    </lineage>
</organism>
<evidence type="ECO:0000313" key="1">
    <source>
        <dbReference type="EMBL" id="SEM81233.1"/>
    </source>
</evidence>
<dbReference type="SUPFAM" id="SSF52833">
    <property type="entry name" value="Thioredoxin-like"/>
    <property type="match status" value="1"/>
</dbReference>
<dbReference type="STRING" id="474960.SAMN05216180_1856"/>
<reference evidence="1 2" key="1">
    <citation type="submission" date="2016-10" db="EMBL/GenBank/DDBJ databases">
        <authorList>
            <person name="de Groot N.N."/>
        </authorList>
    </citation>
    <scope>NUCLEOTIDE SEQUENCE [LARGE SCALE GENOMIC DNA]</scope>
    <source>
        <strain evidence="1 2">CGMCC 1.5070</strain>
    </source>
</reference>
<name>A0A1H8BEI2_9FIRM</name>
<dbReference type="Gene3D" id="3.40.30.10">
    <property type="entry name" value="Glutaredoxin"/>
    <property type="match status" value="1"/>
</dbReference>
<keyword evidence="2" id="KW-1185">Reference proteome</keyword>
<sequence>MKKLNVEVCVCTECVMKGAMDLIESIESLKKLKVQLRFNTQIQIEMNKCLGEAKHGLQSPLVKINDELVEKADSETVMAKIIALASQDIKSI</sequence>
<accession>A0A1H8BEI2</accession>
<dbReference type="RefSeq" id="WP_162840869.1">
    <property type="nucleotide sequence ID" value="NZ_FOCG01000001.1"/>
</dbReference>
<dbReference type="Pfam" id="PF01257">
    <property type="entry name" value="2Fe-2S_thioredx"/>
    <property type="match status" value="1"/>
</dbReference>
<evidence type="ECO:0000313" key="2">
    <source>
        <dbReference type="Proteomes" id="UP000199158"/>
    </source>
</evidence>
<dbReference type="InterPro" id="IPR036249">
    <property type="entry name" value="Thioredoxin-like_sf"/>
</dbReference>
<protein>
    <submittedName>
        <fullName evidence="1">Thioredoxin-like [2Fe-2S] ferredoxin</fullName>
    </submittedName>
</protein>
<dbReference type="AlphaFoldDB" id="A0A1H8BEI2"/>
<dbReference type="Proteomes" id="UP000199158">
    <property type="component" value="Unassembled WGS sequence"/>
</dbReference>
<proteinExistence type="predicted"/>
<gene>
    <name evidence="1" type="ORF">SAMN05216180_1856</name>
</gene>